<evidence type="ECO:0000256" key="3">
    <source>
        <dbReference type="ARBA" id="ARBA00022525"/>
    </source>
</evidence>
<dbReference type="Gene3D" id="3.40.50.1820">
    <property type="entry name" value="alpha/beta hydrolase"/>
    <property type="match status" value="1"/>
</dbReference>
<evidence type="ECO:0000256" key="1">
    <source>
        <dbReference type="ARBA" id="ARBA00004613"/>
    </source>
</evidence>
<dbReference type="PRINTS" id="PR00821">
    <property type="entry name" value="TAGLIPASE"/>
</dbReference>
<dbReference type="SUPFAM" id="SSF53474">
    <property type="entry name" value="alpha/beta-Hydrolases"/>
    <property type="match status" value="1"/>
</dbReference>
<feature type="signal peptide" evidence="6">
    <location>
        <begin position="1"/>
        <end position="27"/>
    </location>
</feature>
<evidence type="ECO:0000256" key="5">
    <source>
        <dbReference type="RuleBase" id="RU004262"/>
    </source>
</evidence>
<comment type="subcellular location">
    <subcellularLocation>
        <location evidence="1">Secreted</location>
    </subcellularLocation>
</comment>
<evidence type="ECO:0000259" key="7">
    <source>
        <dbReference type="Pfam" id="PF00151"/>
    </source>
</evidence>
<proteinExistence type="inferred from homology"/>
<dbReference type="GeneID" id="109611874"/>
<keyword evidence="4 6" id="KW-0732">Signal</keyword>
<dbReference type="InterPro" id="IPR013818">
    <property type="entry name" value="Lipase"/>
</dbReference>
<comment type="similarity">
    <text evidence="2 5">Belongs to the AB hydrolase superfamily. Lipase family.</text>
</comment>
<dbReference type="PANTHER" id="PTHR11610:SF149">
    <property type="entry name" value="FI01450P-RELATED"/>
    <property type="match status" value="1"/>
</dbReference>
<evidence type="ECO:0000313" key="8">
    <source>
        <dbReference type="Proteomes" id="UP001652621"/>
    </source>
</evidence>
<evidence type="ECO:0000256" key="4">
    <source>
        <dbReference type="ARBA" id="ARBA00022729"/>
    </source>
</evidence>
<keyword evidence="3" id="KW-0964">Secreted</keyword>
<dbReference type="RefSeq" id="XP_058983308.1">
    <property type="nucleotide sequence ID" value="XM_059127325.1"/>
</dbReference>
<gene>
    <name evidence="9" type="primary">LOC109611874</name>
</gene>
<name>A0ABM3VBZ7_MUSDO</name>
<dbReference type="Proteomes" id="UP001652621">
    <property type="component" value="Unplaced"/>
</dbReference>
<evidence type="ECO:0000256" key="2">
    <source>
        <dbReference type="ARBA" id="ARBA00010701"/>
    </source>
</evidence>
<organism evidence="8 9">
    <name type="scientific">Musca domestica</name>
    <name type="common">House fly</name>
    <dbReference type="NCBI Taxonomy" id="7370"/>
    <lineage>
        <taxon>Eukaryota</taxon>
        <taxon>Metazoa</taxon>
        <taxon>Ecdysozoa</taxon>
        <taxon>Arthropoda</taxon>
        <taxon>Hexapoda</taxon>
        <taxon>Insecta</taxon>
        <taxon>Pterygota</taxon>
        <taxon>Neoptera</taxon>
        <taxon>Endopterygota</taxon>
        <taxon>Diptera</taxon>
        <taxon>Brachycera</taxon>
        <taxon>Muscomorpha</taxon>
        <taxon>Muscoidea</taxon>
        <taxon>Muscidae</taxon>
        <taxon>Musca</taxon>
    </lineage>
</organism>
<evidence type="ECO:0000313" key="9">
    <source>
        <dbReference type="RefSeq" id="XP_058983308.1"/>
    </source>
</evidence>
<feature type="domain" description="Lipase" evidence="7">
    <location>
        <begin position="97"/>
        <end position="372"/>
    </location>
</feature>
<dbReference type="Pfam" id="PF00151">
    <property type="entry name" value="Lipase"/>
    <property type="match status" value="1"/>
</dbReference>
<reference evidence="9" key="1">
    <citation type="submission" date="2025-08" db="UniProtKB">
        <authorList>
            <consortium name="RefSeq"/>
        </authorList>
    </citation>
    <scope>IDENTIFICATION</scope>
    <source>
        <strain evidence="9">Aabys</strain>
        <tissue evidence="9">Whole body</tissue>
    </source>
</reference>
<dbReference type="InterPro" id="IPR029058">
    <property type="entry name" value="AB_hydrolase_fold"/>
</dbReference>
<accession>A0ABM3VBZ7</accession>
<feature type="chain" id="PRO_5046731955" evidence="6">
    <location>
        <begin position="28"/>
        <end position="392"/>
    </location>
</feature>
<keyword evidence="8" id="KW-1185">Reference proteome</keyword>
<dbReference type="InterPro" id="IPR000734">
    <property type="entry name" value="TAG_lipase"/>
</dbReference>
<protein>
    <submittedName>
        <fullName evidence="9">Vitellogenin-1</fullName>
    </submittedName>
</protein>
<dbReference type="PANTHER" id="PTHR11610">
    <property type="entry name" value="LIPASE"/>
    <property type="match status" value="1"/>
</dbReference>
<sequence>MKLRLKLNTCIRVILIGMCAMTPNIWGQSVDYNSLGQSAASMIQGSGSQGSKTIPTPNQLFSMPMQYLFGFPEQVMFGVLNKACSLILASNIKNVFITPKAEKMYYQLRTPCKSINVPLQQPEELVNLPEFDVDKKVIMFLSGWATKGNESHIQELANAYNCRGDYNFVYLNVADTIETLYIWSSYNTAEIGNLVADSLRKFTETVPVENIHLIGLSFGAHVVGAVGRKYKELTGQSLPRITGLDPANPCFNKGQAVSSLSRDDAAFVDIIHTNPGALGKADSLGHVDFYVGGKGAIQPGCLQFSCSHLRSVDYYIESVYPGNEGNFMAKRCDSMQSFNGGLCDGPDHPMGYSTPLDAEGDHYLNVNLQRPYGINAPANAMDHSSHCGLCSS</sequence>
<evidence type="ECO:0000256" key="6">
    <source>
        <dbReference type="SAM" id="SignalP"/>
    </source>
</evidence>